<sequence length="213" mass="24270">MKLKKINIQLEEALKANGYETPTLLQKKTFGTIKSGVDTLLIANSEQGKTLCLVIAAIQRIGYVEEEEEEEIATQALIVVKDKEHVLEMVELFEKLSSNLNIRVYGVHDRTDFDNDKNMLSLGNDVLIGTPDRLNEMLSGAGFDVNQLKFYIIDEVDELLRNRLEPKLFRLSDSIGKTQRLYAGSVYDERLELFMDKTMSEDVAIFDLTEEED</sequence>
<evidence type="ECO:0000256" key="1">
    <source>
        <dbReference type="ARBA" id="ARBA00022741"/>
    </source>
</evidence>
<dbReference type="PROSITE" id="PS51192">
    <property type="entry name" value="HELICASE_ATP_BIND_1"/>
    <property type="match status" value="1"/>
</dbReference>
<dbReference type="InterPro" id="IPR011545">
    <property type="entry name" value="DEAD/DEAH_box_helicase_dom"/>
</dbReference>
<evidence type="ECO:0000256" key="3">
    <source>
        <dbReference type="ARBA" id="ARBA00022806"/>
    </source>
</evidence>
<reference evidence="6" key="1">
    <citation type="submission" date="2016-10" db="EMBL/GenBank/DDBJ databases">
        <authorList>
            <person name="de Groot N.N."/>
        </authorList>
    </citation>
    <scope>NUCLEOTIDE SEQUENCE [LARGE SCALE GENOMIC DNA]</scope>
    <source>
        <strain evidence="6">DSM 26542</strain>
    </source>
</reference>
<dbReference type="SUPFAM" id="SSF52540">
    <property type="entry name" value="P-loop containing nucleoside triphosphate hydrolases"/>
    <property type="match status" value="1"/>
</dbReference>
<name>A0A1I3P8Q5_9FLAO</name>
<dbReference type="InterPro" id="IPR027417">
    <property type="entry name" value="P-loop_NTPase"/>
</dbReference>
<dbReference type="SMART" id="SM00487">
    <property type="entry name" value="DEXDc"/>
    <property type="match status" value="1"/>
</dbReference>
<evidence type="ECO:0000259" key="5">
    <source>
        <dbReference type="PROSITE" id="PS51192"/>
    </source>
</evidence>
<protein>
    <submittedName>
        <fullName evidence="6">DEAD/DEAH box helicase</fullName>
    </submittedName>
</protein>
<dbReference type="EMBL" id="FORU01000004">
    <property type="protein sequence ID" value="SFJ17938.1"/>
    <property type="molecule type" value="Genomic_DNA"/>
</dbReference>
<keyword evidence="3 6" id="KW-0347">Helicase</keyword>
<dbReference type="GO" id="GO:0003676">
    <property type="term" value="F:nucleic acid binding"/>
    <property type="evidence" value="ECO:0007669"/>
    <property type="project" value="InterPro"/>
</dbReference>
<feature type="domain" description="Helicase ATP-binding" evidence="5">
    <location>
        <begin position="30"/>
        <end position="193"/>
    </location>
</feature>
<dbReference type="Proteomes" id="UP000243887">
    <property type="component" value="Unassembled WGS sequence"/>
</dbReference>
<keyword evidence="2" id="KW-0378">Hydrolase</keyword>
<gene>
    <name evidence="6" type="ORF">SAMN04487893_10426</name>
</gene>
<proteinExistence type="predicted"/>
<dbReference type="InterPro" id="IPR014001">
    <property type="entry name" value="Helicase_ATP-bd"/>
</dbReference>
<dbReference type="AlphaFoldDB" id="A0A1I3P8Q5"/>
<evidence type="ECO:0000313" key="7">
    <source>
        <dbReference type="Proteomes" id="UP000243887"/>
    </source>
</evidence>
<keyword evidence="7" id="KW-1185">Reference proteome</keyword>
<dbReference type="GO" id="GO:0004386">
    <property type="term" value="F:helicase activity"/>
    <property type="evidence" value="ECO:0007669"/>
    <property type="project" value="UniProtKB-KW"/>
</dbReference>
<dbReference type="GO" id="GO:0005524">
    <property type="term" value="F:ATP binding"/>
    <property type="evidence" value="ECO:0007669"/>
    <property type="project" value="UniProtKB-KW"/>
</dbReference>
<dbReference type="GO" id="GO:0016787">
    <property type="term" value="F:hydrolase activity"/>
    <property type="evidence" value="ECO:0007669"/>
    <property type="project" value="UniProtKB-KW"/>
</dbReference>
<dbReference type="RefSeq" id="WP_090678322.1">
    <property type="nucleotide sequence ID" value="NZ_FORU01000004.1"/>
</dbReference>
<accession>A0A1I3P8Q5</accession>
<evidence type="ECO:0000256" key="2">
    <source>
        <dbReference type="ARBA" id="ARBA00022801"/>
    </source>
</evidence>
<dbReference type="STRING" id="1150112.SAMN04487893_10426"/>
<keyword evidence="1" id="KW-0547">Nucleotide-binding</keyword>
<keyword evidence="4" id="KW-0067">ATP-binding</keyword>
<dbReference type="PANTHER" id="PTHR47960">
    <property type="entry name" value="DEAD-BOX ATP-DEPENDENT RNA HELICASE 50"/>
    <property type="match status" value="1"/>
</dbReference>
<dbReference type="Gene3D" id="3.40.50.300">
    <property type="entry name" value="P-loop containing nucleotide triphosphate hydrolases"/>
    <property type="match status" value="1"/>
</dbReference>
<dbReference type="OrthoDB" id="1118340at2"/>
<dbReference type="Pfam" id="PF00270">
    <property type="entry name" value="DEAD"/>
    <property type="match status" value="1"/>
</dbReference>
<organism evidence="6 7">
    <name type="scientific">Myroides guanonis</name>
    <dbReference type="NCBI Taxonomy" id="1150112"/>
    <lineage>
        <taxon>Bacteria</taxon>
        <taxon>Pseudomonadati</taxon>
        <taxon>Bacteroidota</taxon>
        <taxon>Flavobacteriia</taxon>
        <taxon>Flavobacteriales</taxon>
        <taxon>Flavobacteriaceae</taxon>
        <taxon>Myroides</taxon>
    </lineage>
</organism>
<evidence type="ECO:0000256" key="4">
    <source>
        <dbReference type="ARBA" id="ARBA00022840"/>
    </source>
</evidence>
<evidence type="ECO:0000313" key="6">
    <source>
        <dbReference type="EMBL" id="SFJ17938.1"/>
    </source>
</evidence>